<dbReference type="InterPro" id="IPR050595">
    <property type="entry name" value="Bact_response_regulator"/>
</dbReference>
<dbReference type="InParanoid" id="E6W501"/>
<evidence type="ECO:0000256" key="1">
    <source>
        <dbReference type="ARBA" id="ARBA00022553"/>
    </source>
</evidence>
<dbReference type="GO" id="GO:0000160">
    <property type="term" value="P:phosphorelay signal transduction system"/>
    <property type="evidence" value="ECO:0007669"/>
    <property type="project" value="InterPro"/>
</dbReference>
<dbReference type="InterPro" id="IPR011006">
    <property type="entry name" value="CheY-like_superfamily"/>
</dbReference>
<protein>
    <submittedName>
        <fullName evidence="4">Response regulator receiver</fullName>
    </submittedName>
</protein>
<dbReference type="PANTHER" id="PTHR44591:SF25">
    <property type="entry name" value="CHEMOTAXIS TWO-COMPONENT RESPONSE REGULATOR"/>
    <property type="match status" value="1"/>
</dbReference>
<dbReference type="Proteomes" id="UP000002572">
    <property type="component" value="Chromosome"/>
</dbReference>
<organism evidence="4 5">
    <name type="scientific">Desulfurispirillum indicum (strain ATCC BAA-1389 / DSM 22839 / S5)</name>
    <dbReference type="NCBI Taxonomy" id="653733"/>
    <lineage>
        <taxon>Bacteria</taxon>
        <taxon>Pseudomonadati</taxon>
        <taxon>Chrysiogenota</taxon>
        <taxon>Chrysiogenia</taxon>
        <taxon>Chrysiogenales</taxon>
        <taxon>Chrysiogenaceae</taxon>
        <taxon>Desulfurispirillum</taxon>
    </lineage>
</organism>
<dbReference type="InterPro" id="IPR001789">
    <property type="entry name" value="Sig_transdc_resp-reg_receiver"/>
</dbReference>
<dbReference type="Gene3D" id="3.40.50.2300">
    <property type="match status" value="1"/>
</dbReference>
<dbReference type="KEGG" id="din:Selin_1242"/>
<dbReference type="RefSeq" id="WP_013505858.1">
    <property type="nucleotide sequence ID" value="NC_014836.1"/>
</dbReference>
<dbReference type="PROSITE" id="PS50110">
    <property type="entry name" value="RESPONSE_REGULATORY"/>
    <property type="match status" value="1"/>
</dbReference>
<dbReference type="HOGENOM" id="CLU_000445_69_17_0"/>
<keyword evidence="5" id="KW-1185">Reference proteome</keyword>
<evidence type="ECO:0000313" key="4">
    <source>
        <dbReference type="EMBL" id="ADU65977.1"/>
    </source>
</evidence>
<dbReference type="SUPFAM" id="SSF52172">
    <property type="entry name" value="CheY-like"/>
    <property type="match status" value="1"/>
</dbReference>
<sequence length="128" mass="14085">MAKKVILVDDSRTILASAELALEELVQSGQVHFFTYSNPQQFLDEALGGSIDYDLLISDINMPQVSGLEVSAKLKQDPRFKSKPILILTTESSAEMKEKGKAIGVTGWMVKPFSDQKLVKSIKMVLGI</sequence>
<feature type="modified residue" description="4-aspartylphosphate" evidence="2">
    <location>
        <position position="59"/>
    </location>
</feature>
<dbReference type="OrthoDB" id="9800897at2"/>
<dbReference type="Pfam" id="PF00072">
    <property type="entry name" value="Response_reg"/>
    <property type="match status" value="1"/>
</dbReference>
<accession>E6W501</accession>
<name>E6W501_DESIS</name>
<dbReference type="eggNOG" id="COG0745">
    <property type="taxonomic scope" value="Bacteria"/>
</dbReference>
<dbReference type="PANTHER" id="PTHR44591">
    <property type="entry name" value="STRESS RESPONSE REGULATOR PROTEIN 1"/>
    <property type="match status" value="1"/>
</dbReference>
<evidence type="ECO:0000256" key="2">
    <source>
        <dbReference type="PROSITE-ProRule" id="PRU00169"/>
    </source>
</evidence>
<evidence type="ECO:0000313" key="5">
    <source>
        <dbReference type="Proteomes" id="UP000002572"/>
    </source>
</evidence>
<keyword evidence="1 2" id="KW-0597">Phosphoprotein</keyword>
<dbReference type="AlphaFoldDB" id="E6W501"/>
<proteinExistence type="predicted"/>
<evidence type="ECO:0000259" key="3">
    <source>
        <dbReference type="PROSITE" id="PS50110"/>
    </source>
</evidence>
<feature type="domain" description="Response regulatory" evidence="3">
    <location>
        <begin position="4"/>
        <end position="126"/>
    </location>
</feature>
<gene>
    <name evidence="4" type="ordered locus">Selin_1242</name>
</gene>
<dbReference type="SMART" id="SM00448">
    <property type="entry name" value="REC"/>
    <property type="match status" value="1"/>
</dbReference>
<dbReference type="STRING" id="653733.Selin_1242"/>
<dbReference type="EMBL" id="CP002432">
    <property type="protein sequence ID" value="ADU65977.1"/>
    <property type="molecule type" value="Genomic_DNA"/>
</dbReference>
<reference evidence="4 5" key="1">
    <citation type="submission" date="2010-12" db="EMBL/GenBank/DDBJ databases">
        <title>Complete sequence of Desulfurispirillum indicum S5.</title>
        <authorList>
            <consortium name="US DOE Joint Genome Institute"/>
            <person name="Lucas S."/>
            <person name="Copeland A."/>
            <person name="Lapidus A."/>
            <person name="Cheng J.-F."/>
            <person name="Goodwin L."/>
            <person name="Pitluck S."/>
            <person name="Chertkov O."/>
            <person name="Held B."/>
            <person name="Detter J.C."/>
            <person name="Han C."/>
            <person name="Tapia R."/>
            <person name="Land M."/>
            <person name="Hauser L."/>
            <person name="Kyrpides N."/>
            <person name="Ivanova N."/>
            <person name="Mikhailova N."/>
            <person name="Haggblom M."/>
            <person name="Rauschenbach I."/>
            <person name="Bini E."/>
            <person name="Woyke T."/>
        </authorList>
    </citation>
    <scope>NUCLEOTIDE SEQUENCE [LARGE SCALE GENOMIC DNA]</scope>
    <source>
        <strain evidence="5">ATCC BAA-1389 / DSM 22839 / S5</strain>
    </source>
</reference>